<dbReference type="InterPro" id="IPR016181">
    <property type="entry name" value="Acyl_CoA_acyltransferase"/>
</dbReference>
<dbReference type="Proteomes" id="UP001620409">
    <property type="component" value="Unassembled WGS sequence"/>
</dbReference>
<accession>A0ABW8IFH1</accession>
<evidence type="ECO:0000313" key="3">
    <source>
        <dbReference type="Proteomes" id="UP001620409"/>
    </source>
</evidence>
<proteinExistence type="predicted"/>
<evidence type="ECO:0000313" key="2">
    <source>
        <dbReference type="EMBL" id="MFK2853941.1"/>
    </source>
</evidence>
<dbReference type="PROSITE" id="PS51186">
    <property type="entry name" value="GNAT"/>
    <property type="match status" value="1"/>
</dbReference>
<gene>
    <name evidence="2" type="ORF">ISP18_05010</name>
</gene>
<dbReference type="EMBL" id="JADIKI010000022">
    <property type="protein sequence ID" value="MFK2853941.1"/>
    <property type="molecule type" value="Genomic_DNA"/>
</dbReference>
<dbReference type="Gene3D" id="3.40.630.30">
    <property type="match status" value="1"/>
</dbReference>
<protein>
    <submittedName>
        <fullName evidence="2">GNAT family N-acetyltransferase</fullName>
    </submittedName>
</protein>
<comment type="caution">
    <text evidence="2">The sequence shown here is derived from an EMBL/GenBank/DDBJ whole genome shotgun (WGS) entry which is preliminary data.</text>
</comment>
<evidence type="ECO:0000259" key="1">
    <source>
        <dbReference type="PROSITE" id="PS51186"/>
    </source>
</evidence>
<dbReference type="SUPFAM" id="SSF55729">
    <property type="entry name" value="Acyl-CoA N-acyltransferases (Nat)"/>
    <property type="match status" value="1"/>
</dbReference>
<feature type="domain" description="N-acetyltransferase" evidence="1">
    <location>
        <begin position="38"/>
        <end position="179"/>
    </location>
</feature>
<reference evidence="2 3" key="1">
    <citation type="submission" date="2020-10" db="EMBL/GenBank/DDBJ databases">
        <title>Phylogeny of dyella-like bacteria.</title>
        <authorList>
            <person name="Fu J."/>
        </authorList>
    </citation>
    <scope>NUCLEOTIDE SEQUENCE [LARGE SCALE GENOMIC DNA]</scope>
    <source>
        <strain evidence="2 3">DHG40</strain>
    </source>
</reference>
<keyword evidence="3" id="KW-1185">Reference proteome</keyword>
<dbReference type="CDD" id="cd04301">
    <property type="entry name" value="NAT_SF"/>
    <property type="match status" value="1"/>
</dbReference>
<dbReference type="RefSeq" id="WP_380007519.1">
    <property type="nucleotide sequence ID" value="NZ_JADIKI010000022.1"/>
</dbReference>
<organism evidence="2 3">
    <name type="scientific">Dyella humi</name>
    <dbReference type="NCBI Taxonomy" id="1770547"/>
    <lineage>
        <taxon>Bacteria</taxon>
        <taxon>Pseudomonadati</taxon>
        <taxon>Pseudomonadota</taxon>
        <taxon>Gammaproteobacteria</taxon>
        <taxon>Lysobacterales</taxon>
        <taxon>Rhodanobacteraceae</taxon>
        <taxon>Dyella</taxon>
    </lineage>
</organism>
<name>A0ABW8IFH1_9GAMM</name>
<sequence>MTYAYPDRGFQVEPGRPGDIFFFVTEIVSGAWRGRFGGQFCSLPMTEKEFGIRCAKAILGQLLPFWRTAVTRQFVVVRHRREIIGAALSYADTHQTGPSLICIDVVVVNEQWRRQGVGQALVTYFQKRTPPGGRLECYCMSESRVMARLVKRLGFVRTHKAAKFTIKGQIALPPERWEWQAKCASRTLDPVRRNADIAKCL</sequence>
<dbReference type="Pfam" id="PF13508">
    <property type="entry name" value="Acetyltransf_7"/>
    <property type="match status" value="1"/>
</dbReference>
<dbReference type="InterPro" id="IPR000182">
    <property type="entry name" value="GNAT_dom"/>
</dbReference>